<sequence length="396" mass="44615">MLRLSHYLRQLHSAPNPQSARKPPLINRDSPVVIWNLIRRCNLTCRHCYSTSTDTDFAGELSTAEAHAVIDQLNEAGVRVLILSGGEPLLRPDVFELADHARELGFYVALSTNGTLIDEAILPRIAAAQFDYVGISLDGLRDTHTYMRRDPTAYDKSLEAVRLCRSAGIKVGLRTTLNQHNASELPAVLDLMHELDVQKFYLSHLNYSGRGKHHRKQDAHLRMTREAVDLLIQRAWSDICHGLNTEYVTGNNDADAVRLLDWASQHRPDDYQRLHAMLTRWGGNATGSSIANIDNVGEVHPDTYWWHYSVGNVRKRSFKDIWFDQPDVLLTELRRRPRPLGGRCGSCQWLEVCGGNTRTRAWATSGELWAEDPGCYLTDAEIGLTDKRIAAVQSAT</sequence>
<dbReference type="GO" id="GO:0003824">
    <property type="term" value="F:catalytic activity"/>
    <property type="evidence" value="ECO:0007669"/>
    <property type="project" value="InterPro"/>
</dbReference>
<evidence type="ECO:0000256" key="3">
    <source>
        <dbReference type="ARBA" id="ARBA00022691"/>
    </source>
</evidence>
<dbReference type="PROSITE" id="PS51918">
    <property type="entry name" value="RADICAL_SAM"/>
    <property type="match status" value="1"/>
</dbReference>
<dbReference type="Gene3D" id="3.20.20.70">
    <property type="entry name" value="Aldolase class I"/>
    <property type="match status" value="1"/>
</dbReference>
<dbReference type="InterPro" id="IPR023992">
    <property type="entry name" value="HemeD1_Synth_NirJ"/>
</dbReference>
<comment type="function">
    <text evidence="8">Involved in heme d1 biosynthesis. Radical SAM enzyme that catalyzes the removal of two propionate side chains from the intermediate 12,18-didecarboxysiroheme (DDSH) and may introduce the keto functions on rings A and B, yielding the heme d1 precursor dihydro-heme d1.</text>
</comment>
<dbReference type="NCBIfam" id="TIGR04051">
    <property type="entry name" value="rSAM_NirJ"/>
    <property type="match status" value="1"/>
</dbReference>
<dbReference type="GO" id="GO:0046872">
    <property type="term" value="F:metal ion binding"/>
    <property type="evidence" value="ECO:0007669"/>
    <property type="project" value="UniProtKB-KW"/>
</dbReference>
<dbReference type="InterPro" id="IPR017200">
    <property type="entry name" value="PqqE-like"/>
</dbReference>
<dbReference type="SFLD" id="SFLDG01385">
    <property type="entry name" value="heme_carboxy_lyase_like"/>
    <property type="match status" value="1"/>
</dbReference>
<dbReference type="RefSeq" id="WP_074866779.1">
    <property type="nucleotide sequence ID" value="NZ_FOAS01000006.1"/>
</dbReference>
<dbReference type="STRING" id="1429083.GCA_001885685_00972"/>
<evidence type="ECO:0000256" key="6">
    <source>
        <dbReference type="ARBA" id="ARBA00023014"/>
    </source>
</evidence>
<dbReference type="GO" id="GO:0006783">
    <property type="term" value="P:heme biosynthetic process"/>
    <property type="evidence" value="ECO:0007669"/>
    <property type="project" value="TreeGrafter"/>
</dbReference>
<name>A0A1H7KQ53_9GAMM</name>
<dbReference type="PANTHER" id="PTHR11228:SF7">
    <property type="entry name" value="PQQA PEPTIDE CYCLASE"/>
    <property type="match status" value="1"/>
</dbReference>
<dbReference type="SMART" id="SM00729">
    <property type="entry name" value="Elp3"/>
    <property type="match status" value="1"/>
</dbReference>
<dbReference type="SFLD" id="SFLDG01386">
    <property type="entry name" value="main_SPASM_domain-containing"/>
    <property type="match status" value="1"/>
</dbReference>
<evidence type="ECO:0000256" key="8">
    <source>
        <dbReference type="ARBA" id="ARBA00056787"/>
    </source>
</evidence>
<dbReference type="SFLD" id="SFLDF00393">
    <property type="entry name" value="heme_D1_biosynthesis_(NirJ-lik"/>
    <property type="match status" value="1"/>
</dbReference>
<accession>A0A1H7KQ53</accession>
<dbReference type="Proteomes" id="UP000185766">
    <property type="component" value="Unassembled WGS sequence"/>
</dbReference>
<dbReference type="FunFam" id="3.20.20.70:FF:000188">
    <property type="entry name" value="Mycofactocin radical SAM maturase MftC"/>
    <property type="match status" value="1"/>
</dbReference>
<dbReference type="SFLD" id="SFLDG01067">
    <property type="entry name" value="SPASM/twitch_domain_containing"/>
    <property type="match status" value="1"/>
</dbReference>
<dbReference type="InterPro" id="IPR058240">
    <property type="entry name" value="rSAM_sf"/>
</dbReference>
<dbReference type="PANTHER" id="PTHR11228">
    <property type="entry name" value="RADICAL SAM DOMAIN PROTEIN"/>
    <property type="match status" value="1"/>
</dbReference>
<comment type="similarity">
    <text evidence="7">Belongs to the radical SAM superfamily.</text>
</comment>
<evidence type="ECO:0000313" key="11">
    <source>
        <dbReference type="EMBL" id="SEK88694.1"/>
    </source>
</evidence>
<evidence type="ECO:0000256" key="5">
    <source>
        <dbReference type="ARBA" id="ARBA00023004"/>
    </source>
</evidence>
<dbReference type="InterPro" id="IPR006638">
    <property type="entry name" value="Elp3/MiaA/NifB-like_rSAM"/>
</dbReference>
<evidence type="ECO:0000256" key="9">
    <source>
        <dbReference type="ARBA" id="ARBA00073867"/>
    </source>
</evidence>
<protein>
    <recommendedName>
        <fullName evidence="9">Pre-heme d1 synthase</fullName>
    </recommendedName>
</protein>
<dbReference type="InterPro" id="IPR050377">
    <property type="entry name" value="Radical_SAM_PqqE_MftC-like"/>
</dbReference>
<keyword evidence="3" id="KW-0949">S-adenosyl-L-methionine</keyword>
<keyword evidence="6" id="KW-0411">Iron-sulfur</keyword>
<reference evidence="11 12" key="1">
    <citation type="submission" date="2016-10" db="EMBL/GenBank/DDBJ databases">
        <authorList>
            <person name="de Groot N.N."/>
        </authorList>
    </citation>
    <scope>NUCLEOTIDE SEQUENCE [LARGE SCALE GENOMIC DNA]</scope>
    <source>
        <strain evidence="11 12">JCM 19513</strain>
    </source>
</reference>
<evidence type="ECO:0000256" key="2">
    <source>
        <dbReference type="ARBA" id="ARBA00022485"/>
    </source>
</evidence>
<comment type="cofactor">
    <cofactor evidence="1">
        <name>[4Fe-4S] cluster</name>
        <dbReference type="ChEBI" id="CHEBI:49883"/>
    </cofactor>
</comment>
<feature type="domain" description="Radical SAM core" evidence="10">
    <location>
        <begin position="27"/>
        <end position="244"/>
    </location>
</feature>
<dbReference type="EMBL" id="FOAS01000006">
    <property type="protein sequence ID" value="SEK88694.1"/>
    <property type="molecule type" value="Genomic_DNA"/>
</dbReference>
<proteinExistence type="inferred from homology"/>
<dbReference type="CDD" id="cd21123">
    <property type="entry name" value="SPASM_MftC-like"/>
    <property type="match status" value="1"/>
</dbReference>
<keyword evidence="2" id="KW-0004">4Fe-4S</keyword>
<dbReference type="InterPro" id="IPR013785">
    <property type="entry name" value="Aldolase_TIM"/>
</dbReference>
<dbReference type="GO" id="GO:0051539">
    <property type="term" value="F:4 iron, 4 sulfur cluster binding"/>
    <property type="evidence" value="ECO:0007669"/>
    <property type="project" value="UniProtKB-KW"/>
</dbReference>
<dbReference type="Pfam" id="PF04055">
    <property type="entry name" value="Radical_SAM"/>
    <property type="match status" value="1"/>
</dbReference>
<evidence type="ECO:0000256" key="7">
    <source>
        <dbReference type="ARBA" id="ARBA00023462"/>
    </source>
</evidence>
<dbReference type="CDD" id="cd01335">
    <property type="entry name" value="Radical_SAM"/>
    <property type="match status" value="1"/>
</dbReference>
<organism evidence="11 12">
    <name type="scientific">Atopomonas hussainii</name>
    <dbReference type="NCBI Taxonomy" id="1429083"/>
    <lineage>
        <taxon>Bacteria</taxon>
        <taxon>Pseudomonadati</taxon>
        <taxon>Pseudomonadota</taxon>
        <taxon>Gammaproteobacteria</taxon>
        <taxon>Pseudomonadales</taxon>
        <taxon>Pseudomonadaceae</taxon>
        <taxon>Atopomonas</taxon>
    </lineage>
</organism>
<evidence type="ECO:0000256" key="1">
    <source>
        <dbReference type="ARBA" id="ARBA00001966"/>
    </source>
</evidence>
<evidence type="ECO:0000259" key="10">
    <source>
        <dbReference type="PROSITE" id="PS51918"/>
    </source>
</evidence>
<keyword evidence="5" id="KW-0408">Iron</keyword>
<dbReference type="AlphaFoldDB" id="A0A1H7KQ53"/>
<dbReference type="SUPFAM" id="SSF102114">
    <property type="entry name" value="Radical SAM enzymes"/>
    <property type="match status" value="1"/>
</dbReference>
<dbReference type="PIRSF" id="PIRSF037420">
    <property type="entry name" value="PQQ_syn_pqqE"/>
    <property type="match status" value="1"/>
</dbReference>
<keyword evidence="12" id="KW-1185">Reference proteome</keyword>
<evidence type="ECO:0000256" key="4">
    <source>
        <dbReference type="ARBA" id="ARBA00022723"/>
    </source>
</evidence>
<dbReference type="InterPro" id="IPR034480">
    <property type="entry name" value="Heme_synthase-like"/>
</dbReference>
<keyword evidence="4" id="KW-0479">Metal-binding</keyword>
<evidence type="ECO:0000313" key="12">
    <source>
        <dbReference type="Proteomes" id="UP000185766"/>
    </source>
</evidence>
<gene>
    <name evidence="11" type="ORF">SAMN05216214_10641</name>
</gene>
<dbReference type="InterPro" id="IPR007197">
    <property type="entry name" value="rSAM"/>
</dbReference>
<dbReference type="SFLD" id="SFLDS00029">
    <property type="entry name" value="Radical_SAM"/>
    <property type="match status" value="1"/>
</dbReference>